<accession>A0A0B0MDC0</accession>
<reference evidence="2" key="1">
    <citation type="submission" date="2014-09" db="EMBL/GenBank/DDBJ databases">
        <authorList>
            <person name="Mudge J."/>
            <person name="Ramaraj T."/>
            <person name="Lindquist I.E."/>
            <person name="Bharti A.K."/>
            <person name="Sundararajan A."/>
            <person name="Cameron C.T."/>
            <person name="Woodward J.E."/>
            <person name="May G.D."/>
            <person name="Brubaker C."/>
            <person name="Broadhvest J."/>
            <person name="Wilkins T.A."/>
        </authorList>
    </citation>
    <scope>NUCLEOTIDE SEQUENCE</scope>
    <source>
        <strain evidence="2">cv. AKA8401</strain>
    </source>
</reference>
<dbReference type="Proteomes" id="UP000032142">
    <property type="component" value="Unassembled WGS sequence"/>
</dbReference>
<protein>
    <submittedName>
        <fullName evidence="1">Uncharacterized protein</fullName>
    </submittedName>
</protein>
<dbReference type="EMBL" id="JRRC01051565">
    <property type="protein sequence ID" value="KHF98764.1"/>
    <property type="molecule type" value="Genomic_DNA"/>
</dbReference>
<comment type="caution">
    <text evidence="1">The sequence shown here is derived from an EMBL/GenBank/DDBJ whole genome shotgun (WGS) entry which is preliminary data.</text>
</comment>
<dbReference type="AlphaFoldDB" id="A0A0B0MDC0"/>
<organism evidence="1 2">
    <name type="scientific">Gossypium arboreum</name>
    <name type="common">Tree cotton</name>
    <name type="synonym">Gossypium nanking</name>
    <dbReference type="NCBI Taxonomy" id="29729"/>
    <lineage>
        <taxon>Eukaryota</taxon>
        <taxon>Viridiplantae</taxon>
        <taxon>Streptophyta</taxon>
        <taxon>Embryophyta</taxon>
        <taxon>Tracheophyta</taxon>
        <taxon>Spermatophyta</taxon>
        <taxon>Magnoliopsida</taxon>
        <taxon>eudicotyledons</taxon>
        <taxon>Gunneridae</taxon>
        <taxon>Pentapetalae</taxon>
        <taxon>rosids</taxon>
        <taxon>malvids</taxon>
        <taxon>Malvales</taxon>
        <taxon>Malvaceae</taxon>
        <taxon>Malvoideae</taxon>
        <taxon>Gossypium</taxon>
    </lineage>
</organism>
<name>A0A0B0MDC0_GOSAR</name>
<evidence type="ECO:0000313" key="2">
    <source>
        <dbReference type="Proteomes" id="UP000032142"/>
    </source>
</evidence>
<gene>
    <name evidence="1" type="ORF">F383_37992</name>
</gene>
<proteinExistence type="predicted"/>
<sequence length="30" mass="3378">MICKSLFILYLICIKGAPQPYFFLTIGGNL</sequence>
<keyword evidence="2" id="KW-1185">Reference proteome</keyword>
<evidence type="ECO:0000313" key="1">
    <source>
        <dbReference type="EMBL" id="KHF98764.1"/>
    </source>
</evidence>